<proteinExistence type="predicted"/>
<accession>G2GLG6</accession>
<dbReference type="AlphaFoldDB" id="G2GLG6"/>
<evidence type="ECO:0008006" key="3">
    <source>
        <dbReference type="Google" id="ProtNLM"/>
    </source>
</evidence>
<evidence type="ECO:0000313" key="2">
    <source>
        <dbReference type="Proteomes" id="UP000004217"/>
    </source>
</evidence>
<evidence type="ECO:0000313" key="1">
    <source>
        <dbReference type="EMBL" id="EGX55638.1"/>
    </source>
</evidence>
<dbReference type="PATRIC" id="fig|700597.3.peg.6228"/>
<protein>
    <recommendedName>
        <fullName evidence="3">NUDIX hydrolase</fullName>
    </recommendedName>
</protein>
<keyword evidence="2" id="KW-1185">Reference proteome</keyword>
<gene>
    <name evidence="1" type="ORF">SZN_31809</name>
</gene>
<dbReference type="EMBL" id="AGBF01000206">
    <property type="protein sequence ID" value="EGX55638.1"/>
    <property type="molecule type" value="Genomic_DNA"/>
</dbReference>
<comment type="caution">
    <text evidence="1">The sequence shown here is derived from an EMBL/GenBank/DDBJ whole genome shotgun (WGS) entry which is preliminary data.</text>
</comment>
<organism evidence="1 2">
    <name type="scientific">Streptomyces zinciresistens K42</name>
    <dbReference type="NCBI Taxonomy" id="700597"/>
    <lineage>
        <taxon>Bacteria</taxon>
        <taxon>Bacillati</taxon>
        <taxon>Actinomycetota</taxon>
        <taxon>Actinomycetes</taxon>
        <taxon>Kitasatosporales</taxon>
        <taxon>Streptomycetaceae</taxon>
        <taxon>Streptomyces</taxon>
    </lineage>
</organism>
<name>G2GLG6_9ACTN</name>
<sequence length="55" mass="5763">MTSTQDFAAYIAGLPRVLAGAAALFRDAAGRVLLVEPNYREGWAPTGVRAGSLRG</sequence>
<reference evidence="1 2" key="1">
    <citation type="submission" date="2011-08" db="EMBL/GenBank/DDBJ databases">
        <authorList>
            <person name="Lin Y."/>
            <person name="Hao X."/>
            <person name="Johnstone L."/>
            <person name="Miller S.J."/>
            <person name="Wei G."/>
            <person name="Rensing C."/>
        </authorList>
    </citation>
    <scope>NUCLEOTIDE SEQUENCE [LARGE SCALE GENOMIC DNA]</scope>
    <source>
        <strain evidence="1 2">K42</strain>
    </source>
</reference>
<dbReference type="Proteomes" id="UP000004217">
    <property type="component" value="Unassembled WGS sequence"/>
</dbReference>